<sequence>MGSVYDLAGIVKKQKKRIDTCFFTSPKSASFPFLTLLPPPASPLLSPFASPYLGGHASPEAWRLKRRLPGVNSLRFFSGLLHSTLPRRHAWPAGGLRGTLFRILSIRPIFRVPKSRDVLAPAHELVPRQKRNPF</sequence>
<name>A0AAV7TM03_PLEWA</name>
<protein>
    <submittedName>
        <fullName evidence="1">Uncharacterized protein</fullName>
    </submittedName>
</protein>
<evidence type="ECO:0000313" key="1">
    <source>
        <dbReference type="EMBL" id="KAJ1177664.1"/>
    </source>
</evidence>
<proteinExistence type="predicted"/>
<dbReference type="AlphaFoldDB" id="A0AAV7TM03"/>
<dbReference type="Proteomes" id="UP001066276">
    <property type="component" value="Chromosome 3_2"/>
</dbReference>
<accession>A0AAV7TM03</accession>
<comment type="caution">
    <text evidence="1">The sequence shown here is derived from an EMBL/GenBank/DDBJ whole genome shotgun (WGS) entry which is preliminary data.</text>
</comment>
<keyword evidence="2" id="KW-1185">Reference proteome</keyword>
<organism evidence="1 2">
    <name type="scientific">Pleurodeles waltl</name>
    <name type="common">Iberian ribbed newt</name>
    <dbReference type="NCBI Taxonomy" id="8319"/>
    <lineage>
        <taxon>Eukaryota</taxon>
        <taxon>Metazoa</taxon>
        <taxon>Chordata</taxon>
        <taxon>Craniata</taxon>
        <taxon>Vertebrata</taxon>
        <taxon>Euteleostomi</taxon>
        <taxon>Amphibia</taxon>
        <taxon>Batrachia</taxon>
        <taxon>Caudata</taxon>
        <taxon>Salamandroidea</taxon>
        <taxon>Salamandridae</taxon>
        <taxon>Pleurodelinae</taxon>
        <taxon>Pleurodeles</taxon>
    </lineage>
</organism>
<dbReference type="EMBL" id="JANPWB010000006">
    <property type="protein sequence ID" value="KAJ1177664.1"/>
    <property type="molecule type" value="Genomic_DNA"/>
</dbReference>
<evidence type="ECO:0000313" key="2">
    <source>
        <dbReference type="Proteomes" id="UP001066276"/>
    </source>
</evidence>
<gene>
    <name evidence="1" type="ORF">NDU88_002916</name>
</gene>
<reference evidence="1" key="1">
    <citation type="journal article" date="2022" name="bioRxiv">
        <title>Sequencing and chromosome-scale assembly of the giantPleurodeles waltlgenome.</title>
        <authorList>
            <person name="Brown T."/>
            <person name="Elewa A."/>
            <person name="Iarovenko S."/>
            <person name="Subramanian E."/>
            <person name="Araus A.J."/>
            <person name="Petzold A."/>
            <person name="Susuki M."/>
            <person name="Suzuki K.-i.T."/>
            <person name="Hayashi T."/>
            <person name="Toyoda A."/>
            <person name="Oliveira C."/>
            <person name="Osipova E."/>
            <person name="Leigh N.D."/>
            <person name="Simon A."/>
            <person name="Yun M.H."/>
        </authorList>
    </citation>
    <scope>NUCLEOTIDE SEQUENCE</scope>
    <source>
        <strain evidence="1">20211129_DDA</strain>
        <tissue evidence="1">Liver</tissue>
    </source>
</reference>